<dbReference type="GO" id="GO:0009103">
    <property type="term" value="P:lipopolysaccharide biosynthetic process"/>
    <property type="evidence" value="ECO:0007669"/>
    <property type="project" value="UniProtKB-ARBA"/>
</dbReference>
<dbReference type="AlphaFoldDB" id="A0A066USA6"/>
<evidence type="ECO:0000256" key="4">
    <source>
        <dbReference type="ARBA" id="ARBA00022679"/>
    </source>
</evidence>
<dbReference type="Proteomes" id="UP000027219">
    <property type="component" value="Unassembled WGS sequence"/>
</dbReference>
<comment type="subcellular location">
    <subcellularLocation>
        <location evidence="1">Cell membrane</location>
        <topology evidence="1">Multi-pass membrane protein</topology>
    </subcellularLocation>
</comment>
<organism evidence="10 11">
    <name type="scientific">Vibrio fortis</name>
    <dbReference type="NCBI Taxonomy" id="212667"/>
    <lineage>
        <taxon>Bacteria</taxon>
        <taxon>Pseudomonadati</taxon>
        <taxon>Pseudomonadota</taxon>
        <taxon>Gammaproteobacteria</taxon>
        <taxon>Vibrionales</taxon>
        <taxon>Vibrionaceae</taxon>
        <taxon>Vibrio</taxon>
    </lineage>
</organism>
<keyword evidence="3 10" id="KW-0328">Glycosyltransferase</keyword>
<dbReference type="InterPro" id="IPR050297">
    <property type="entry name" value="LipidA_mod_glycosyltrf_83"/>
</dbReference>
<evidence type="ECO:0000256" key="5">
    <source>
        <dbReference type="ARBA" id="ARBA00022692"/>
    </source>
</evidence>
<feature type="transmembrane region" description="Helical" evidence="8">
    <location>
        <begin position="111"/>
        <end position="129"/>
    </location>
</feature>
<evidence type="ECO:0000256" key="6">
    <source>
        <dbReference type="ARBA" id="ARBA00022989"/>
    </source>
</evidence>
<feature type="transmembrane region" description="Helical" evidence="8">
    <location>
        <begin position="274"/>
        <end position="294"/>
    </location>
</feature>
<feature type="domain" description="ArnT-like N-terminal" evidence="9">
    <location>
        <begin position="26"/>
        <end position="243"/>
    </location>
</feature>
<dbReference type="GO" id="GO:0005886">
    <property type="term" value="C:plasma membrane"/>
    <property type="evidence" value="ECO:0007669"/>
    <property type="project" value="UniProtKB-SubCell"/>
</dbReference>
<accession>A0A066USA6</accession>
<dbReference type="STRING" id="212667.VFDL14_06195"/>
<keyword evidence="4 10" id="KW-0808">Transferase</keyword>
<dbReference type="Pfam" id="PF02366">
    <property type="entry name" value="PMT"/>
    <property type="match status" value="1"/>
</dbReference>
<dbReference type="GO" id="GO:0010041">
    <property type="term" value="P:response to iron(III) ion"/>
    <property type="evidence" value="ECO:0007669"/>
    <property type="project" value="TreeGrafter"/>
</dbReference>
<feature type="transmembrane region" description="Helical" evidence="8">
    <location>
        <begin position="357"/>
        <end position="378"/>
    </location>
</feature>
<dbReference type="GO" id="GO:0000030">
    <property type="term" value="F:mannosyltransferase activity"/>
    <property type="evidence" value="ECO:0007669"/>
    <property type="project" value="InterPro"/>
</dbReference>
<keyword evidence="6 8" id="KW-1133">Transmembrane helix</keyword>
<evidence type="ECO:0000256" key="8">
    <source>
        <dbReference type="SAM" id="Phobius"/>
    </source>
</evidence>
<reference evidence="10 11" key="1">
    <citation type="submission" date="2014-02" db="EMBL/GenBank/DDBJ databases">
        <title>Vibrio fortis Dalian14 Genome Sequencing.</title>
        <authorList>
            <person name="Wang Y."/>
            <person name="Song L."/>
            <person name="Liu G."/>
            <person name="Ding J."/>
        </authorList>
    </citation>
    <scope>NUCLEOTIDE SEQUENCE [LARGE SCALE GENOMIC DNA]</scope>
    <source>
        <strain evidence="10 11">Dalian14</strain>
    </source>
</reference>
<feature type="transmembrane region" description="Helical" evidence="8">
    <location>
        <begin position="7"/>
        <end position="29"/>
    </location>
</feature>
<feature type="transmembrane region" description="Helical" evidence="8">
    <location>
        <begin position="87"/>
        <end position="104"/>
    </location>
</feature>
<evidence type="ECO:0000256" key="3">
    <source>
        <dbReference type="ARBA" id="ARBA00022676"/>
    </source>
</evidence>
<dbReference type="OrthoDB" id="9775035at2"/>
<gene>
    <name evidence="10" type="ORF">VFDL14_06195</name>
</gene>
<sequence length="491" mass="54177">MSLNRTHLWYLLAFALILRLLSLATYPLMDTTEARYGEMARLMVETGNWLTPQFDYGVPFWGKPPLFTWMSAAGIELFGLSEFAVRAPHWLAGVFTILLIAYFAKRTGQSALVAAVVLATCGIFSIAAGAVMTDIALTLAMTIAMLGFYLCWKGEGSKRINNAWGYVGFIGLACGLLAKGPVAIVIMGIAVFPWLVLQHGLTGAFKALWQRFPIVSGLALMMAIALPWYIMAEMATPGFIDYFIVGEHFKRFVVSGWEGDLYGSAHDEARGMIWVFWIQAAAPWSIVLPILAFARRQKIKEQNQTNSGLFSFLICWLISPLLLFTMAGNILPAYVLPGIPALGLLVAMLVVEKDKKWFSSVALVLPVLLMIAMVYLNLGKANEKSDRIIFNHIEDDAPSYYIGKRPFSGQFYSLGQAKKITDISEADTSEKFYLIGKKAEVESVIAQNALSCVREPVDKQKRALFSCKPMSSTAVAESVAVKILDENAISL</sequence>
<keyword evidence="11" id="KW-1185">Reference proteome</keyword>
<dbReference type="InterPro" id="IPR003342">
    <property type="entry name" value="ArnT-like_N"/>
</dbReference>
<dbReference type="PANTHER" id="PTHR33908:SF3">
    <property type="entry name" value="UNDECAPRENYL PHOSPHATE-ALPHA-4-AMINO-4-DEOXY-L-ARABINOSE ARABINOSYL TRANSFERASE"/>
    <property type="match status" value="1"/>
</dbReference>
<keyword evidence="7 8" id="KW-0472">Membrane</keyword>
<dbReference type="GO" id="GO:0006493">
    <property type="term" value="P:protein O-linked glycosylation"/>
    <property type="evidence" value="ECO:0007669"/>
    <property type="project" value="InterPro"/>
</dbReference>
<evidence type="ECO:0000313" key="10">
    <source>
        <dbReference type="EMBL" id="KDN30316.1"/>
    </source>
</evidence>
<feature type="transmembrane region" description="Helical" evidence="8">
    <location>
        <begin position="135"/>
        <end position="152"/>
    </location>
</feature>
<dbReference type="GO" id="GO:0016763">
    <property type="term" value="F:pentosyltransferase activity"/>
    <property type="evidence" value="ECO:0007669"/>
    <property type="project" value="TreeGrafter"/>
</dbReference>
<feature type="transmembrane region" description="Helical" evidence="8">
    <location>
        <begin position="306"/>
        <end position="324"/>
    </location>
</feature>
<evidence type="ECO:0000256" key="7">
    <source>
        <dbReference type="ARBA" id="ARBA00023136"/>
    </source>
</evidence>
<keyword evidence="2" id="KW-1003">Cell membrane</keyword>
<protein>
    <submittedName>
        <fullName evidence="10">Dolichyl-phosphate-mannose-protein mannosyltransferase</fullName>
    </submittedName>
</protein>
<evidence type="ECO:0000259" key="9">
    <source>
        <dbReference type="Pfam" id="PF02366"/>
    </source>
</evidence>
<comment type="caution">
    <text evidence="10">The sequence shown here is derived from an EMBL/GenBank/DDBJ whole genome shotgun (WGS) entry which is preliminary data.</text>
</comment>
<proteinExistence type="predicted"/>
<feature type="transmembrane region" description="Helical" evidence="8">
    <location>
        <begin position="331"/>
        <end position="351"/>
    </location>
</feature>
<name>A0A066USA6_9VIBR</name>
<evidence type="ECO:0000313" key="11">
    <source>
        <dbReference type="Proteomes" id="UP000027219"/>
    </source>
</evidence>
<dbReference type="RefSeq" id="WP_050487318.1">
    <property type="nucleotide sequence ID" value="NZ_JFFR01000002.1"/>
</dbReference>
<evidence type="ECO:0000256" key="2">
    <source>
        <dbReference type="ARBA" id="ARBA00022475"/>
    </source>
</evidence>
<feature type="transmembrane region" description="Helical" evidence="8">
    <location>
        <begin position="164"/>
        <end position="192"/>
    </location>
</feature>
<dbReference type="EMBL" id="JFFR01000002">
    <property type="protein sequence ID" value="KDN30316.1"/>
    <property type="molecule type" value="Genomic_DNA"/>
</dbReference>
<feature type="transmembrane region" description="Helical" evidence="8">
    <location>
        <begin position="212"/>
        <end position="230"/>
    </location>
</feature>
<evidence type="ECO:0000256" key="1">
    <source>
        <dbReference type="ARBA" id="ARBA00004651"/>
    </source>
</evidence>
<dbReference type="PANTHER" id="PTHR33908">
    <property type="entry name" value="MANNOSYLTRANSFERASE YKCB-RELATED"/>
    <property type="match status" value="1"/>
</dbReference>
<keyword evidence="5 8" id="KW-0812">Transmembrane</keyword>